<dbReference type="Proteomes" id="UP001212821">
    <property type="component" value="Chromosome"/>
</dbReference>
<protein>
    <recommendedName>
        <fullName evidence="3">Nitroreductase domain-containing protein</fullName>
    </recommendedName>
</protein>
<gene>
    <name evidence="1" type="ORF">O1G21_05280</name>
</gene>
<sequence length="338" mass="36874">MADQPDTTGDIARAVVAAACAAPSIHNTQPWRFRFDEDTRVFEVHSAPVHGLPRTDPDARAVHVSVGAALFNLRAAAVHFGREPVVRLLPDPETPDLLATVRLAGRPRAALTRRPDLYRAIWRRRTSRFPFTPEPVPAAVLAELAECAHQEGAELLRPGPAGRARLLGLTADAEHRNRNDPARRAESLLWIAGPDDRAGIPAYAAGTQDVGGRLPMREFVPGTGTGRPQVAYESEPQLLLLATRHDGRADWLRAGQALQHALLLLTLRGLRASLFHQAMEWPDLRARAAAALPHHCAPQMLLRVGHGPAGFPTPRRLPVPPVTRWRTLTPSVPEEAAV</sequence>
<evidence type="ECO:0000313" key="2">
    <source>
        <dbReference type="Proteomes" id="UP001212821"/>
    </source>
</evidence>
<proteinExistence type="predicted"/>
<accession>A0ABY7PYN3</accession>
<dbReference type="RefSeq" id="WP_270141216.1">
    <property type="nucleotide sequence ID" value="NZ_CP115450.1"/>
</dbReference>
<dbReference type="InterPro" id="IPR000415">
    <property type="entry name" value="Nitroreductase-like"/>
</dbReference>
<evidence type="ECO:0008006" key="3">
    <source>
        <dbReference type="Google" id="ProtNLM"/>
    </source>
</evidence>
<dbReference type="NCBIfam" id="NF047509">
    <property type="entry name" value="Rv3131_FMN_oxido"/>
    <property type="match status" value="1"/>
</dbReference>
<keyword evidence="2" id="KW-1185">Reference proteome</keyword>
<organism evidence="1 2">
    <name type="scientific">Kitasatospora cathayae</name>
    <dbReference type="NCBI Taxonomy" id="3004092"/>
    <lineage>
        <taxon>Bacteria</taxon>
        <taxon>Bacillati</taxon>
        <taxon>Actinomycetota</taxon>
        <taxon>Actinomycetes</taxon>
        <taxon>Kitasatosporales</taxon>
        <taxon>Streptomycetaceae</taxon>
        <taxon>Kitasatospora</taxon>
    </lineage>
</organism>
<dbReference type="SUPFAM" id="SSF55469">
    <property type="entry name" value="FMN-dependent nitroreductase-like"/>
    <property type="match status" value="2"/>
</dbReference>
<dbReference type="EMBL" id="CP115450">
    <property type="protein sequence ID" value="WBP85329.1"/>
    <property type="molecule type" value="Genomic_DNA"/>
</dbReference>
<evidence type="ECO:0000313" key="1">
    <source>
        <dbReference type="EMBL" id="WBP85329.1"/>
    </source>
</evidence>
<dbReference type="Gene3D" id="3.40.109.10">
    <property type="entry name" value="NADH Oxidase"/>
    <property type="match status" value="1"/>
</dbReference>
<dbReference type="PANTHER" id="PTHR23026:SF123">
    <property type="entry name" value="NAD(P)H NITROREDUCTASE RV3131-RELATED"/>
    <property type="match status" value="1"/>
</dbReference>
<reference evidence="2" key="1">
    <citation type="submission" date="2022-12" db="EMBL/GenBank/DDBJ databases">
        <authorList>
            <person name="Mo P."/>
        </authorList>
    </citation>
    <scope>NUCLEOTIDE SEQUENCE [LARGE SCALE GENOMIC DNA]</scope>
    <source>
        <strain evidence="2">HUAS 3-15</strain>
    </source>
</reference>
<dbReference type="InterPro" id="IPR050627">
    <property type="entry name" value="Nitroreductase/BluB"/>
</dbReference>
<dbReference type="PANTHER" id="PTHR23026">
    <property type="entry name" value="NADPH NITROREDUCTASE"/>
    <property type="match status" value="1"/>
</dbReference>
<name>A0ABY7PYN3_9ACTN</name>